<evidence type="ECO:0000256" key="1">
    <source>
        <dbReference type="ARBA" id="ARBA00006040"/>
    </source>
</evidence>
<dbReference type="Pfam" id="PF01432">
    <property type="entry name" value="Peptidase_M3"/>
    <property type="match status" value="1"/>
</dbReference>
<sequence length="687" mass="78108">MTNPNPSANPLLKNPELPHFSEIKPEHVQPAVQQLIETNEKNIEALLADLGSDPTRVTWDNLITASDDWDDLLGKAWSPVSHMNSVVNSDELRDAYNACLPLLSEYSTKLGQNQDLFAAYKALSESSQYAELDEAQKQVIQYALRDFHLSGVDLPEDKKQRYSELKKELSELTSKFSENVLDATNAWSKLITDEQALSGVPESALGLMKQQAEQREQQGYLLTLDIPVYLPVMTYCDNQALRQEMYTAFATRASDQGPEVGDFDNTPLMYKILNCRKELAKLLGFNNYAERSIATKMAESTDQVVEFLYDLAEKSKPVAQRDLDELKAFAQQEFGVDELNPWDVGYYGEKLKHARYDISQEQLRPYFPFPKVVSGMFELVSRLYGVEVVEIETFDRWHEQVYFYEIRKAGEAIARFYLDPYARPKKRGGAWMDECRVRRIDGQGALQLPVAYLVCNFTPPVGDAPALLTHDEVTTLFHEFGHGLHHMLTRISYSAVSGINGVAWDAVELPSQFMENFCWEKEVLDFISGHYETGETLPDELLNKMLAAKNFQSGMMMVRQLEFSLFDFILHRDFDESTDVLEVLQQVRDKVAVIIPPEWHRFPNSFSHIFAGGYAAGYYSYKWAEVLSADAYSRFEEEGLFNPEVGQSFLSSILEKGGSQAPMDLFVNFRGRKPTVDALLRHSGITA</sequence>
<dbReference type="PANTHER" id="PTHR11804:SF84">
    <property type="entry name" value="SACCHAROLYSIN"/>
    <property type="match status" value="1"/>
</dbReference>
<reference evidence="13" key="1">
    <citation type="journal article" date="2019" name="Int. J. Syst. Evol. Microbiol.">
        <title>The Global Catalogue of Microorganisms (GCM) 10K type strain sequencing project: providing services to taxonomists for standard genome sequencing and annotation.</title>
        <authorList>
            <consortium name="The Broad Institute Genomics Platform"/>
            <consortium name="The Broad Institute Genome Sequencing Center for Infectious Disease"/>
            <person name="Wu L."/>
            <person name="Ma J."/>
        </authorList>
    </citation>
    <scope>NUCLEOTIDE SEQUENCE [LARGE SCALE GENOMIC DNA]</scope>
    <source>
        <strain evidence="13">JCM 17551</strain>
    </source>
</reference>
<dbReference type="InterPro" id="IPR045666">
    <property type="entry name" value="OpdA_N"/>
</dbReference>
<evidence type="ECO:0000259" key="11">
    <source>
        <dbReference type="Pfam" id="PF19310"/>
    </source>
</evidence>
<evidence type="ECO:0000256" key="9">
    <source>
        <dbReference type="RuleBase" id="RU003435"/>
    </source>
</evidence>
<proteinExistence type="inferred from homology"/>
<name>A0ABP7NBU1_9GAMM</name>
<evidence type="ECO:0000256" key="8">
    <source>
        <dbReference type="ARBA" id="ARBA00026100"/>
    </source>
</evidence>
<protein>
    <recommendedName>
        <fullName evidence="8">oligopeptidase A</fullName>
        <ecNumber evidence="8">3.4.24.70</ecNumber>
    </recommendedName>
</protein>
<comment type="caution">
    <text evidence="12">The sequence shown here is derived from an EMBL/GenBank/DDBJ whole genome shotgun (WGS) entry which is preliminary data.</text>
</comment>
<dbReference type="PANTHER" id="PTHR11804">
    <property type="entry name" value="PROTEASE M3 THIMET OLIGOPEPTIDASE-RELATED"/>
    <property type="match status" value="1"/>
</dbReference>
<dbReference type="SUPFAM" id="SSF55486">
    <property type="entry name" value="Metalloproteases ('zincins'), catalytic domain"/>
    <property type="match status" value="1"/>
</dbReference>
<dbReference type="Gene3D" id="1.10.1370.10">
    <property type="entry name" value="Neurolysin, domain 3"/>
    <property type="match status" value="1"/>
</dbReference>
<evidence type="ECO:0000313" key="13">
    <source>
        <dbReference type="Proteomes" id="UP001501565"/>
    </source>
</evidence>
<evidence type="ECO:0000256" key="5">
    <source>
        <dbReference type="ARBA" id="ARBA00022833"/>
    </source>
</evidence>
<gene>
    <name evidence="12" type="primary">prlC</name>
    <name evidence="12" type="ORF">GCM10022277_42860</name>
</gene>
<dbReference type="InterPro" id="IPR034005">
    <property type="entry name" value="M3A_DCP"/>
</dbReference>
<comment type="similarity">
    <text evidence="1 9">Belongs to the peptidase M3 family.</text>
</comment>
<evidence type="ECO:0000313" key="12">
    <source>
        <dbReference type="EMBL" id="GAA3942463.1"/>
    </source>
</evidence>
<keyword evidence="5 9" id="KW-0862">Zinc</keyword>
<evidence type="ECO:0000256" key="2">
    <source>
        <dbReference type="ARBA" id="ARBA00022670"/>
    </source>
</evidence>
<dbReference type="Pfam" id="PF19310">
    <property type="entry name" value="TOP_N"/>
    <property type="match status" value="1"/>
</dbReference>
<evidence type="ECO:0000256" key="3">
    <source>
        <dbReference type="ARBA" id="ARBA00022723"/>
    </source>
</evidence>
<comment type="cofactor">
    <cofactor evidence="9">
        <name>Zn(2+)</name>
        <dbReference type="ChEBI" id="CHEBI:29105"/>
    </cofactor>
    <text evidence="9">Binds 1 zinc ion.</text>
</comment>
<feature type="domain" description="Peptidase M3A/M3B catalytic" evidence="10">
    <location>
        <begin position="232"/>
        <end position="684"/>
    </location>
</feature>
<evidence type="ECO:0000256" key="7">
    <source>
        <dbReference type="ARBA" id="ARBA00024603"/>
    </source>
</evidence>
<evidence type="ECO:0000256" key="6">
    <source>
        <dbReference type="ARBA" id="ARBA00023049"/>
    </source>
</evidence>
<dbReference type="InterPro" id="IPR001567">
    <property type="entry name" value="Pept_M3A_M3B_dom"/>
</dbReference>
<keyword evidence="4 9" id="KW-0378">Hydrolase</keyword>
<dbReference type="InterPro" id="IPR045090">
    <property type="entry name" value="Pept_M3A_M3B"/>
</dbReference>
<evidence type="ECO:0000256" key="4">
    <source>
        <dbReference type="ARBA" id="ARBA00022801"/>
    </source>
</evidence>
<keyword evidence="13" id="KW-1185">Reference proteome</keyword>
<keyword evidence="2 9" id="KW-0645">Protease</keyword>
<dbReference type="InterPro" id="IPR024079">
    <property type="entry name" value="MetalloPept_cat_dom_sf"/>
</dbReference>
<dbReference type="CDD" id="cd06456">
    <property type="entry name" value="M3A_DCP"/>
    <property type="match status" value="1"/>
</dbReference>
<organism evidence="12 13">
    <name type="scientific">Litoribacillus peritrichatus</name>
    <dbReference type="NCBI Taxonomy" id="718191"/>
    <lineage>
        <taxon>Bacteria</taxon>
        <taxon>Pseudomonadati</taxon>
        <taxon>Pseudomonadota</taxon>
        <taxon>Gammaproteobacteria</taxon>
        <taxon>Oceanospirillales</taxon>
        <taxon>Oceanospirillaceae</taxon>
        <taxon>Litoribacillus</taxon>
    </lineage>
</organism>
<accession>A0ABP7NBU1</accession>
<dbReference type="EC" id="3.4.24.70" evidence="8"/>
<feature type="domain" description="Oligopeptidase A N-terminal" evidence="11">
    <location>
        <begin position="33"/>
        <end position="159"/>
    </location>
</feature>
<comment type="catalytic activity">
    <reaction evidence="7">
        <text>Hydrolysis of oligopeptides, with broad specificity. Gly or Ala commonly occur as P1 or P1' residues, but more distant residues are also important, as is shown by the fact that Z-Gly-Pro-Gly-|-Gly-Pro-Ala is cleaved, but not Z-(Gly)(5).</text>
        <dbReference type="EC" id="3.4.24.70"/>
    </reaction>
</comment>
<dbReference type="Gene3D" id="3.40.390.10">
    <property type="entry name" value="Collagenase (Catalytic Domain)"/>
    <property type="match status" value="1"/>
</dbReference>
<dbReference type="Proteomes" id="UP001501565">
    <property type="component" value="Unassembled WGS sequence"/>
</dbReference>
<dbReference type="Gene3D" id="1.20.1050.40">
    <property type="entry name" value="Endopeptidase. Chain P, domain 1"/>
    <property type="match status" value="1"/>
</dbReference>
<dbReference type="RefSeq" id="WP_344800714.1">
    <property type="nucleotide sequence ID" value="NZ_BAABBN010000017.1"/>
</dbReference>
<dbReference type="EMBL" id="BAABBN010000017">
    <property type="protein sequence ID" value="GAA3942463.1"/>
    <property type="molecule type" value="Genomic_DNA"/>
</dbReference>
<evidence type="ECO:0000259" key="10">
    <source>
        <dbReference type="Pfam" id="PF01432"/>
    </source>
</evidence>
<dbReference type="InterPro" id="IPR024077">
    <property type="entry name" value="Neurolysin/TOP_dom2"/>
</dbReference>
<keyword evidence="6 9" id="KW-0482">Metalloprotease</keyword>
<dbReference type="NCBIfam" id="NF008159">
    <property type="entry name" value="PRK10911.1"/>
    <property type="match status" value="1"/>
</dbReference>
<keyword evidence="3 9" id="KW-0479">Metal-binding</keyword>
<dbReference type="InterPro" id="IPR024080">
    <property type="entry name" value="Neurolysin/TOP_N"/>
</dbReference>